<dbReference type="OrthoDB" id="9787361at2"/>
<evidence type="ECO:0000256" key="1">
    <source>
        <dbReference type="ARBA" id="ARBA00004418"/>
    </source>
</evidence>
<evidence type="ECO:0000313" key="12">
    <source>
        <dbReference type="Proteomes" id="UP000255061"/>
    </source>
</evidence>
<comment type="function">
    <text evidence="10">Participates in the translocation of lipoproteins from the inner membrane to the outer membrane. Only forms a complex with a lipoprotein if the residue after the N-terminal Cys is not an aspartate (The Asp acts as a targeting signal to indicate that the lipoprotein should stay in the inner membrane).</text>
</comment>
<dbReference type="SUPFAM" id="SSF89392">
    <property type="entry name" value="Prokaryotic lipoproteins and lipoprotein localization factors"/>
    <property type="match status" value="1"/>
</dbReference>
<evidence type="ECO:0000256" key="5">
    <source>
        <dbReference type="ARBA" id="ARBA00022448"/>
    </source>
</evidence>
<gene>
    <name evidence="10 11" type="primary">lolA</name>
    <name evidence="11" type="ORF">NCTC10736_01252</name>
</gene>
<evidence type="ECO:0000256" key="7">
    <source>
        <dbReference type="ARBA" id="ARBA00022764"/>
    </source>
</evidence>
<dbReference type="Proteomes" id="UP000255061">
    <property type="component" value="Unassembled WGS sequence"/>
</dbReference>
<comment type="similarity">
    <text evidence="2 10">Belongs to the LolA family.</text>
</comment>
<protein>
    <recommendedName>
        <fullName evidence="4 10">Outer-membrane lipoprotein carrier protein</fullName>
    </recommendedName>
</protein>
<dbReference type="GO" id="GO:0042953">
    <property type="term" value="P:lipoprotein transport"/>
    <property type="evidence" value="ECO:0007669"/>
    <property type="project" value="InterPro"/>
</dbReference>
<dbReference type="GO" id="GO:0044874">
    <property type="term" value="P:lipoprotein localization to outer membrane"/>
    <property type="evidence" value="ECO:0007669"/>
    <property type="project" value="UniProtKB-UniRule"/>
</dbReference>
<dbReference type="Pfam" id="PF03548">
    <property type="entry name" value="LolA"/>
    <property type="match status" value="1"/>
</dbReference>
<keyword evidence="5 10" id="KW-0813">Transport</keyword>
<keyword evidence="8 10" id="KW-0653">Protein transport</keyword>
<keyword evidence="6 10" id="KW-0732">Signal</keyword>
<reference evidence="11 12" key="1">
    <citation type="submission" date="2018-06" db="EMBL/GenBank/DDBJ databases">
        <authorList>
            <consortium name="Pathogen Informatics"/>
            <person name="Doyle S."/>
        </authorList>
    </citation>
    <scope>NUCLEOTIDE SEQUENCE [LARGE SCALE GENOMIC DNA]</scope>
    <source>
        <strain evidence="11 12">NCTC10736</strain>
    </source>
</reference>
<sequence precursor="true">MKKRLYAVLLASPLLYSAAAFADDAQQLRDKLISTASLKADFKQTVTDVNQKVIQTGSGIFALAYPNQFYWHLTQPDESKIVADGKDLWIYNPFAEEVVIMDFAQAINASPIALLVHRDDATWAQYFVTKKQDCYEIKPKAIDSGILSVNVCFKNTQLVHFNVADDKGNLSQFDLSNQQAITDKDKALFTFILPANIDVDDQRRKTAH</sequence>
<dbReference type="EMBL" id="UGYV01000001">
    <property type="protein sequence ID" value="SUI71663.1"/>
    <property type="molecule type" value="Genomic_DNA"/>
</dbReference>
<proteinExistence type="inferred from homology"/>
<dbReference type="PANTHER" id="PTHR35869">
    <property type="entry name" value="OUTER-MEMBRANE LIPOPROTEIN CARRIER PROTEIN"/>
    <property type="match status" value="1"/>
</dbReference>
<dbReference type="PANTHER" id="PTHR35869:SF1">
    <property type="entry name" value="OUTER-MEMBRANE LIPOPROTEIN CARRIER PROTEIN"/>
    <property type="match status" value="1"/>
</dbReference>
<comment type="subunit">
    <text evidence="3 10">Monomer.</text>
</comment>
<dbReference type="GO" id="GO:0030288">
    <property type="term" value="C:outer membrane-bounded periplasmic space"/>
    <property type="evidence" value="ECO:0007669"/>
    <property type="project" value="TreeGrafter"/>
</dbReference>
<name>A0A1N7AAN5_9GAMM</name>
<keyword evidence="9 10" id="KW-0143">Chaperone</keyword>
<evidence type="ECO:0000256" key="8">
    <source>
        <dbReference type="ARBA" id="ARBA00022927"/>
    </source>
</evidence>
<organism evidence="11 12">
    <name type="scientific">Shewanella morhuae</name>
    <dbReference type="NCBI Taxonomy" id="365591"/>
    <lineage>
        <taxon>Bacteria</taxon>
        <taxon>Pseudomonadati</taxon>
        <taxon>Pseudomonadota</taxon>
        <taxon>Gammaproteobacteria</taxon>
        <taxon>Alteromonadales</taxon>
        <taxon>Shewanellaceae</taxon>
        <taxon>Shewanella</taxon>
    </lineage>
</organism>
<comment type="subcellular location">
    <subcellularLocation>
        <location evidence="1 10">Periplasm</location>
    </subcellularLocation>
</comment>
<evidence type="ECO:0000256" key="2">
    <source>
        <dbReference type="ARBA" id="ARBA00007615"/>
    </source>
</evidence>
<evidence type="ECO:0000256" key="6">
    <source>
        <dbReference type="ARBA" id="ARBA00022729"/>
    </source>
</evidence>
<accession>A0A379ZZP3</accession>
<evidence type="ECO:0000256" key="10">
    <source>
        <dbReference type="HAMAP-Rule" id="MF_00240"/>
    </source>
</evidence>
<dbReference type="InterPro" id="IPR029046">
    <property type="entry name" value="LolA/LolB/LppX"/>
</dbReference>
<evidence type="ECO:0000313" key="11">
    <source>
        <dbReference type="EMBL" id="SUI71663.1"/>
    </source>
</evidence>
<feature type="chain" id="PRO_5028560783" description="Outer-membrane lipoprotein carrier protein" evidence="10">
    <location>
        <begin position="23"/>
        <end position="208"/>
    </location>
</feature>
<dbReference type="InterPro" id="IPR004564">
    <property type="entry name" value="OM_lipoprot_carrier_LolA-like"/>
</dbReference>
<evidence type="ECO:0000256" key="3">
    <source>
        <dbReference type="ARBA" id="ARBA00011245"/>
    </source>
</evidence>
<evidence type="ECO:0000256" key="4">
    <source>
        <dbReference type="ARBA" id="ARBA00014035"/>
    </source>
</evidence>
<dbReference type="RefSeq" id="WP_076501567.1">
    <property type="nucleotide sequence ID" value="NZ_BPFE01000040.1"/>
</dbReference>
<dbReference type="STRING" id="365591.SAMN05421840_11754"/>
<evidence type="ECO:0000256" key="9">
    <source>
        <dbReference type="ARBA" id="ARBA00023186"/>
    </source>
</evidence>
<accession>A0A1N7AAN5</accession>
<dbReference type="CDD" id="cd16325">
    <property type="entry name" value="LolA"/>
    <property type="match status" value="1"/>
</dbReference>
<keyword evidence="7 10" id="KW-0574">Periplasm</keyword>
<dbReference type="AlphaFoldDB" id="A0A1N7AAN5"/>
<feature type="signal peptide" evidence="10">
    <location>
        <begin position="1"/>
        <end position="22"/>
    </location>
</feature>
<dbReference type="NCBIfam" id="TIGR00547">
    <property type="entry name" value="lolA"/>
    <property type="match status" value="1"/>
</dbReference>
<dbReference type="Gene3D" id="2.50.20.10">
    <property type="entry name" value="Lipoprotein localisation LolA/LolB/LppX"/>
    <property type="match status" value="1"/>
</dbReference>
<dbReference type="HAMAP" id="MF_00240">
    <property type="entry name" value="LolA"/>
    <property type="match status" value="1"/>
</dbReference>
<dbReference type="InterPro" id="IPR018323">
    <property type="entry name" value="OM_lipoprot_carrier_LolA_Pbac"/>
</dbReference>